<dbReference type="RefSeq" id="WP_087456704.1">
    <property type="nucleotide sequence ID" value="NZ_CP021434.1"/>
</dbReference>
<keyword evidence="2" id="KW-1185">Reference proteome</keyword>
<protein>
    <recommendedName>
        <fullName evidence="3">DUF2922 domain-containing protein</fullName>
    </recommendedName>
</protein>
<accession>A0A1Y0IPA8</accession>
<dbReference type="Proteomes" id="UP000195437">
    <property type="component" value="Chromosome"/>
</dbReference>
<reference evidence="2" key="1">
    <citation type="submission" date="2017-05" db="EMBL/GenBank/DDBJ databases">
        <authorList>
            <person name="Sung H."/>
        </authorList>
    </citation>
    <scope>NUCLEOTIDE SEQUENCE [LARGE SCALE GENOMIC DNA]</scope>
    <source>
        <strain evidence="2">AR23208</strain>
    </source>
</reference>
<evidence type="ECO:0008006" key="3">
    <source>
        <dbReference type="Google" id="ProtNLM"/>
    </source>
</evidence>
<sequence length="71" mass="7850">MKRELELYFLTDMNKKVKISIPEPKPDITSANVSAVMDLILQKGVFGFAQGRLIGKSSARIVETEIADIAI</sequence>
<organism evidence="1 2">
    <name type="scientific">Tumebacillus avium</name>
    <dbReference type="NCBI Taxonomy" id="1903704"/>
    <lineage>
        <taxon>Bacteria</taxon>
        <taxon>Bacillati</taxon>
        <taxon>Bacillota</taxon>
        <taxon>Bacilli</taxon>
        <taxon>Bacillales</taxon>
        <taxon>Alicyclobacillaceae</taxon>
        <taxon>Tumebacillus</taxon>
    </lineage>
</organism>
<proteinExistence type="predicted"/>
<dbReference type="AlphaFoldDB" id="A0A1Y0IPA8"/>
<dbReference type="KEGG" id="tum:CBW65_10185"/>
<dbReference type="Pfam" id="PF11148">
    <property type="entry name" value="DUF2922"/>
    <property type="match status" value="1"/>
</dbReference>
<gene>
    <name evidence="1" type="ORF">CBW65_10185</name>
</gene>
<dbReference type="OrthoDB" id="2454247at2"/>
<evidence type="ECO:0000313" key="1">
    <source>
        <dbReference type="EMBL" id="ARU61325.1"/>
    </source>
</evidence>
<dbReference type="InterPro" id="IPR021321">
    <property type="entry name" value="DUF2922"/>
</dbReference>
<evidence type="ECO:0000313" key="2">
    <source>
        <dbReference type="Proteomes" id="UP000195437"/>
    </source>
</evidence>
<name>A0A1Y0IPA8_9BACL</name>
<dbReference type="EMBL" id="CP021434">
    <property type="protein sequence ID" value="ARU61325.1"/>
    <property type="molecule type" value="Genomic_DNA"/>
</dbReference>